<evidence type="ECO:0000313" key="2">
    <source>
        <dbReference type="Proteomes" id="UP001302812"/>
    </source>
</evidence>
<sequence>MAIVRGYIRRWQGMVDLAYEATPEYELDFLAINLCRHKSFREFAFEGRADGFPAISREQTYQWRIATASSQDHKPFWVQSRPDSDSSTRLEQDIDSDQLLRVRARLSTLYPRNTKISAAASALARSIELFMATFSSHLETCPSEPGQSLFIPWRLQVTTSFVKGGSKSAHIEIEIRRALYSEPKNKNDSERRTLGTKLEAILSLWISSIVENSLEGRLSAELRRKSWESKLPLGIPGAEEPLVQHSASTSSDRTEFCRILGMDCR</sequence>
<protein>
    <submittedName>
        <fullName evidence="1">Uncharacterized protein</fullName>
    </submittedName>
</protein>
<dbReference type="AlphaFoldDB" id="A0AAN6T8Y5"/>
<accession>A0AAN6T8Y5</accession>
<reference evidence="1" key="1">
    <citation type="journal article" date="2023" name="Mol. Phylogenet. Evol.">
        <title>Genome-scale phylogeny and comparative genomics of the fungal order Sordariales.</title>
        <authorList>
            <person name="Hensen N."/>
            <person name="Bonometti L."/>
            <person name="Westerberg I."/>
            <person name="Brannstrom I.O."/>
            <person name="Guillou S."/>
            <person name="Cros-Aarteil S."/>
            <person name="Calhoun S."/>
            <person name="Haridas S."/>
            <person name="Kuo A."/>
            <person name="Mondo S."/>
            <person name="Pangilinan J."/>
            <person name="Riley R."/>
            <person name="LaButti K."/>
            <person name="Andreopoulos B."/>
            <person name="Lipzen A."/>
            <person name="Chen C."/>
            <person name="Yan M."/>
            <person name="Daum C."/>
            <person name="Ng V."/>
            <person name="Clum A."/>
            <person name="Steindorff A."/>
            <person name="Ohm R.A."/>
            <person name="Martin F."/>
            <person name="Silar P."/>
            <person name="Natvig D.O."/>
            <person name="Lalanne C."/>
            <person name="Gautier V."/>
            <person name="Ament-Velasquez S.L."/>
            <person name="Kruys A."/>
            <person name="Hutchinson M.I."/>
            <person name="Powell A.J."/>
            <person name="Barry K."/>
            <person name="Miller A.N."/>
            <person name="Grigoriev I.V."/>
            <person name="Debuchy R."/>
            <person name="Gladieux P."/>
            <person name="Hiltunen Thoren M."/>
            <person name="Johannesson H."/>
        </authorList>
    </citation>
    <scope>NUCLEOTIDE SEQUENCE</scope>
    <source>
        <strain evidence="1">CBS 508.74</strain>
    </source>
</reference>
<evidence type="ECO:0000313" key="1">
    <source>
        <dbReference type="EMBL" id="KAK4108237.1"/>
    </source>
</evidence>
<dbReference type="Proteomes" id="UP001302812">
    <property type="component" value="Unassembled WGS sequence"/>
</dbReference>
<proteinExistence type="predicted"/>
<name>A0AAN6T8Y5_9PEZI</name>
<gene>
    <name evidence="1" type="ORF">N656DRAFT_448502</name>
</gene>
<keyword evidence="2" id="KW-1185">Reference proteome</keyword>
<dbReference type="RefSeq" id="XP_064665807.1">
    <property type="nucleotide sequence ID" value="XM_064809677.1"/>
</dbReference>
<reference evidence="1" key="2">
    <citation type="submission" date="2023-05" db="EMBL/GenBank/DDBJ databases">
        <authorList>
            <consortium name="Lawrence Berkeley National Laboratory"/>
            <person name="Steindorff A."/>
            <person name="Hensen N."/>
            <person name="Bonometti L."/>
            <person name="Westerberg I."/>
            <person name="Brannstrom I.O."/>
            <person name="Guillou S."/>
            <person name="Cros-Aarteil S."/>
            <person name="Calhoun S."/>
            <person name="Haridas S."/>
            <person name="Kuo A."/>
            <person name="Mondo S."/>
            <person name="Pangilinan J."/>
            <person name="Riley R."/>
            <person name="Labutti K."/>
            <person name="Andreopoulos B."/>
            <person name="Lipzen A."/>
            <person name="Chen C."/>
            <person name="Yanf M."/>
            <person name="Daum C."/>
            <person name="Ng V."/>
            <person name="Clum A."/>
            <person name="Ohm R."/>
            <person name="Martin F."/>
            <person name="Silar P."/>
            <person name="Natvig D."/>
            <person name="Lalanne C."/>
            <person name="Gautier V."/>
            <person name="Ament-Velasquez S.L."/>
            <person name="Kruys A."/>
            <person name="Hutchinson M.I."/>
            <person name="Powell A.J."/>
            <person name="Barry K."/>
            <person name="Miller A.N."/>
            <person name="Grigoriev I.V."/>
            <person name="Debuchy R."/>
            <person name="Gladieux P."/>
            <person name="Thoren M.H."/>
            <person name="Johannesson H."/>
        </authorList>
    </citation>
    <scope>NUCLEOTIDE SEQUENCE</scope>
    <source>
        <strain evidence="1">CBS 508.74</strain>
    </source>
</reference>
<dbReference type="EMBL" id="MU853365">
    <property type="protein sequence ID" value="KAK4108237.1"/>
    <property type="molecule type" value="Genomic_DNA"/>
</dbReference>
<dbReference type="GeneID" id="89933801"/>
<comment type="caution">
    <text evidence="1">The sequence shown here is derived from an EMBL/GenBank/DDBJ whole genome shotgun (WGS) entry which is preliminary data.</text>
</comment>
<organism evidence="1 2">
    <name type="scientific">Canariomyces notabilis</name>
    <dbReference type="NCBI Taxonomy" id="2074819"/>
    <lineage>
        <taxon>Eukaryota</taxon>
        <taxon>Fungi</taxon>
        <taxon>Dikarya</taxon>
        <taxon>Ascomycota</taxon>
        <taxon>Pezizomycotina</taxon>
        <taxon>Sordariomycetes</taxon>
        <taxon>Sordariomycetidae</taxon>
        <taxon>Sordariales</taxon>
        <taxon>Chaetomiaceae</taxon>
        <taxon>Canariomyces</taxon>
    </lineage>
</organism>